<name>A0A7X1FSB5_9SPHN</name>
<accession>A0A7X1FSB5</accession>
<dbReference type="PANTHER" id="PTHR43364">
    <property type="entry name" value="NADH-SPECIFIC METHYLGLYOXAL REDUCTASE-RELATED"/>
    <property type="match status" value="1"/>
</dbReference>
<dbReference type="PRINTS" id="PR00069">
    <property type="entry name" value="ALDKETRDTASE"/>
</dbReference>
<dbReference type="GO" id="GO:0016491">
    <property type="term" value="F:oxidoreductase activity"/>
    <property type="evidence" value="ECO:0007669"/>
    <property type="project" value="UniProtKB-KW"/>
</dbReference>
<dbReference type="SUPFAM" id="SSF51430">
    <property type="entry name" value="NAD(P)-linked oxidoreductase"/>
    <property type="match status" value="1"/>
</dbReference>
<dbReference type="GO" id="GO:0005829">
    <property type="term" value="C:cytosol"/>
    <property type="evidence" value="ECO:0007669"/>
    <property type="project" value="TreeGrafter"/>
</dbReference>
<gene>
    <name evidence="3" type="ORF">H7F51_11185</name>
</gene>
<keyword evidence="4" id="KW-1185">Reference proteome</keyword>
<protein>
    <submittedName>
        <fullName evidence="3">Aldo/keto reductase</fullName>
    </submittedName>
</protein>
<dbReference type="InterPro" id="IPR036812">
    <property type="entry name" value="NAD(P)_OxRdtase_dom_sf"/>
</dbReference>
<feature type="domain" description="NADP-dependent oxidoreductase" evidence="2">
    <location>
        <begin position="14"/>
        <end position="308"/>
    </location>
</feature>
<evidence type="ECO:0000313" key="3">
    <source>
        <dbReference type="EMBL" id="MBC2666080.1"/>
    </source>
</evidence>
<comment type="caution">
    <text evidence="3">The sequence shown here is derived from an EMBL/GenBank/DDBJ whole genome shotgun (WGS) entry which is preliminary data.</text>
</comment>
<dbReference type="PANTHER" id="PTHR43364:SF4">
    <property type="entry name" value="NAD(P)-LINKED OXIDOREDUCTASE SUPERFAMILY PROTEIN"/>
    <property type="match status" value="1"/>
</dbReference>
<keyword evidence="1" id="KW-0560">Oxidoreductase</keyword>
<evidence type="ECO:0000259" key="2">
    <source>
        <dbReference type="Pfam" id="PF00248"/>
    </source>
</evidence>
<dbReference type="Pfam" id="PF00248">
    <property type="entry name" value="Aldo_ket_red"/>
    <property type="match status" value="1"/>
</dbReference>
<dbReference type="InterPro" id="IPR023210">
    <property type="entry name" value="NADP_OxRdtase_dom"/>
</dbReference>
<evidence type="ECO:0000256" key="1">
    <source>
        <dbReference type="ARBA" id="ARBA00023002"/>
    </source>
</evidence>
<dbReference type="RefSeq" id="WP_185664378.1">
    <property type="nucleotide sequence ID" value="NZ_JACLAW010000007.1"/>
</dbReference>
<dbReference type="Proteomes" id="UP000566813">
    <property type="component" value="Unassembled WGS sequence"/>
</dbReference>
<dbReference type="InterPro" id="IPR050523">
    <property type="entry name" value="AKR_Detox_Biosynth"/>
</dbReference>
<dbReference type="AlphaFoldDB" id="A0A7X1FSB5"/>
<dbReference type="EMBL" id="JACLAW010000007">
    <property type="protein sequence ID" value="MBC2666080.1"/>
    <property type="molecule type" value="Genomic_DNA"/>
</dbReference>
<reference evidence="3 4" key="1">
    <citation type="submission" date="2020-08" db="EMBL/GenBank/DDBJ databases">
        <title>The genome sequence of type strain Novosphingobium flavum NBRC 111647.</title>
        <authorList>
            <person name="Liu Y."/>
        </authorList>
    </citation>
    <scope>NUCLEOTIDE SEQUENCE [LARGE SCALE GENOMIC DNA]</scope>
    <source>
        <strain evidence="3 4">NBRC 111647</strain>
    </source>
</reference>
<organism evidence="3 4">
    <name type="scientific">Novosphingobium flavum</name>
    <dbReference type="NCBI Taxonomy" id="1778672"/>
    <lineage>
        <taxon>Bacteria</taxon>
        <taxon>Pseudomonadati</taxon>
        <taxon>Pseudomonadota</taxon>
        <taxon>Alphaproteobacteria</taxon>
        <taxon>Sphingomonadales</taxon>
        <taxon>Sphingomonadaceae</taxon>
        <taxon>Novosphingobium</taxon>
    </lineage>
</organism>
<dbReference type="InterPro" id="IPR020471">
    <property type="entry name" value="AKR"/>
</dbReference>
<dbReference type="Gene3D" id="3.20.20.100">
    <property type="entry name" value="NADP-dependent oxidoreductase domain"/>
    <property type="match status" value="1"/>
</dbReference>
<sequence length="313" mass="33766">MRSRSIGSLEVSIVGIGCNNFGRELDLAATCAIVDAAVDAGITFFDTADRYGDPKTQSETFLGEALRPHRDKVVLATKFGRWLDAERGGASARYVRSATEACLKRLQTDRIDLMQLHIPDPDTPIEETLGALQDLIKEGKIREIGSSNFTLEDIRGAAAASAGGKLPRFITTQLEYSLLHHREVAGLIAECERENVLVLPFRPLFHGLLTGKYRPGEPAPAGSRIGSKNADYQARILTPENLATVSALISFAEARGHTVLELAFAWLLAHPFVPSIIAGVSSPRQVVSNVAAAQWELTPAEKAEVDGLLAVTA</sequence>
<evidence type="ECO:0000313" key="4">
    <source>
        <dbReference type="Proteomes" id="UP000566813"/>
    </source>
</evidence>
<proteinExistence type="predicted"/>